<proteinExistence type="predicted"/>
<gene>
    <name evidence="2" type="ORF">GCM10022255_102070</name>
</gene>
<dbReference type="EMBL" id="BAABAT010000056">
    <property type="protein sequence ID" value="GAA4262850.1"/>
    <property type="molecule type" value="Genomic_DNA"/>
</dbReference>
<evidence type="ECO:0000256" key="1">
    <source>
        <dbReference type="SAM" id="MobiDB-lite"/>
    </source>
</evidence>
<evidence type="ECO:0000313" key="2">
    <source>
        <dbReference type="EMBL" id="GAA4262850.1"/>
    </source>
</evidence>
<accession>A0ABP8DS68</accession>
<evidence type="ECO:0000313" key="3">
    <source>
        <dbReference type="Proteomes" id="UP001500620"/>
    </source>
</evidence>
<name>A0ABP8DS68_9ACTN</name>
<comment type="caution">
    <text evidence="2">The sequence shown here is derived from an EMBL/GenBank/DDBJ whole genome shotgun (WGS) entry which is preliminary data.</text>
</comment>
<organism evidence="2 3">
    <name type="scientific">Dactylosporangium darangshiense</name>
    <dbReference type="NCBI Taxonomy" id="579108"/>
    <lineage>
        <taxon>Bacteria</taxon>
        <taxon>Bacillati</taxon>
        <taxon>Actinomycetota</taxon>
        <taxon>Actinomycetes</taxon>
        <taxon>Micromonosporales</taxon>
        <taxon>Micromonosporaceae</taxon>
        <taxon>Dactylosporangium</taxon>
    </lineage>
</organism>
<protein>
    <submittedName>
        <fullName evidence="2">Uncharacterized protein</fullName>
    </submittedName>
</protein>
<keyword evidence="3" id="KW-1185">Reference proteome</keyword>
<feature type="region of interest" description="Disordered" evidence="1">
    <location>
        <begin position="31"/>
        <end position="65"/>
    </location>
</feature>
<reference evidence="3" key="1">
    <citation type="journal article" date="2019" name="Int. J. Syst. Evol. Microbiol.">
        <title>The Global Catalogue of Microorganisms (GCM) 10K type strain sequencing project: providing services to taxonomists for standard genome sequencing and annotation.</title>
        <authorList>
            <consortium name="The Broad Institute Genomics Platform"/>
            <consortium name="The Broad Institute Genome Sequencing Center for Infectious Disease"/>
            <person name="Wu L."/>
            <person name="Ma J."/>
        </authorList>
    </citation>
    <scope>NUCLEOTIDE SEQUENCE [LARGE SCALE GENOMIC DNA]</scope>
    <source>
        <strain evidence="3">JCM 17441</strain>
    </source>
</reference>
<sequence length="65" mass="7121">MHRVAEVAQFLDVTPHGPHIDIKALPELSAGPITRGLQQSEKPQQSGGGFQHARKFARHLGRDLS</sequence>
<dbReference type="Proteomes" id="UP001500620">
    <property type="component" value="Unassembled WGS sequence"/>
</dbReference>
<feature type="compositionally biased region" description="Polar residues" evidence="1">
    <location>
        <begin position="36"/>
        <end position="45"/>
    </location>
</feature>